<dbReference type="EMBL" id="MCOG01000114">
    <property type="protein sequence ID" value="ORY44242.1"/>
    <property type="molecule type" value="Genomic_DNA"/>
</dbReference>
<reference evidence="2 3" key="1">
    <citation type="submission" date="2016-08" db="EMBL/GenBank/DDBJ databases">
        <title>A Parts List for Fungal Cellulosomes Revealed by Comparative Genomics.</title>
        <authorList>
            <consortium name="DOE Joint Genome Institute"/>
            <person name="Haitjema C.H."/>
            <person name="Gilmore S.P."/>
            <person name="Henske J.K."/>
            <person name="Solomon K.V."/>
            <person name="De Groot R."/>
            <person name="Kuo A."/>
            <person name="Mondo S.J."/>
            <person name="Salamov A.A."/>
            <person name="Labutti K."/>
            <person name="Zhao Z."/>
            <person name="Chiniquy J."/>
            <person name="Barry K."/>
            <person name="Brewer H.M."/>
            <person name="Purvine S.O."/>
            <person name="Wright A.T."/>
            <person name="Boxma B."/>
            <person name="Van Alen T."/>
            <person name="Hackstein J.H."/>
            <person name="Baker S.E."/>
            <person name="Grigoriev I.V."/>
            <person name="O'Malley M.A."/>
        </authorList>
    </citation>
    <scope>NUCLEOTIDE SEQUENCE [LARGE SCALE GENOMIC DNA]</scope>
    <source>
        <strain evidence="2 3">G1</strain>
    </source>
</reference>
<dbReference type="AlphaFoldDB" id="A0A1Y2CB30"/>
<name>A0A1Y2CB30_9FUNG</name>
<proteinExistence type="predicted"/>
<evidence type="ECO:0000313" key="2">
    <source>
        <dbReference type="EMBL" id="ORY44242.1"/>
    </source>
</evidence>
<evidence type="ECO:0000259" key="1">
    <source>
        <dbReference type="Pfam" id="PF16116"/>
    </source>
</evidence>
<evidence type="ECO:0000313" key="3">
    <source>
        <dbReference type="Proteomes" id="UP000193920"/>
    </source>
</evidence>
<organism evidence="2 3">
    <name type="scientific">Neocallimastix californiae</name>
    <dbReference type="NCBI Taxonomy" id="1754190"/>
    <lineage>
        <taxon>Eukaryota</taxon>
        <taxon>Fungi</taxon>
        <taxon>Fungi incertae sedis</taxon>
        <taxon>Chytridiomycota</taxon>
        <taxon>Chytridiomycota incertae sedis</taxon>
        <taxon>Neocallimastigomycetes</taxon>
        <taxon>Neocallimastigales</taxon>
        <taxon>Neocallimastigaceae</taxon>
        <taxon>Neocallimastix</taxon>
    </lineage>
</organism>
<dbReference type="OrthoDB" id="6085154at2759"/>
<dbReference type="Pfam" id="PF16116">
    <property type="entry name" value="DUF4832"/>
    <property type="match status" value="1"/>
</dbReference>
<keyword evidence="3" id="KW-1185">Reference proteome</keyword>
<protein>
    <recommendedName>
        <fullName evidence="1">DUF4832 domain-containing protein</fullName>
    </recommendedName>
</protein>
<dbReference type="STRING" id="1754190.A0A1Y2CB30"/>
<comment type="caution">
    <text evidence="2">The sequence shown here is derived from an EMBL/GenBank/DDBJ whole genome shotgun (WGS) entry which is preliminary data.</text>
</comment>
<dbReference type="InterPro" id="IPR032267">
    <property type="entry name" value="DUF4832"/>
</dbReference>
<sequence length="207" mass="23667">MYDNKSIYDYHKDVLNVSIYDTSWHKPSSSDPGYRIGIFDDAYFALKDDIGTYSDRYKEVSLLSNQATHTLFGGEFGGINNKPNGQQISTEAFKTHTSYLNASFYEPTIEKLQKIICSSSFGNHKGIKEYEYIENHLKAESNGMFDTEISINNIGYGNLIKPKSLYVIMIDKNNKVYYLTDSLKISNKNPYQWWSIETAVVNIEGVI</sequence>
<dbReference type="Proteomes" id="UP000193920">
    <property type="component" value="Unassembled WGS sequence"/>
</dbReference>
<feature type="domain" description="DUF4832" evidence="1">
    <location>
        <begin position="35"/>
        <end position="204"/>
    </location>
</feature>
<accession>A0A1Y2CB30</accession>
<gene>
    <name evidence="2" type="ORF">LY90DRAFT_509678</name>
</gene>